<proteinExistence type="predicted"/>
<name>A0A2G8S4F4_9APHY</name>
<evidence type="ECO:0000313" key="1">
    <source>
        <dbReference type="EMBL" id="PIL28607.1"/>
    </source>
</evidence>
<comment type="caution">
    <text evidence="1">The sequence shown here is derived from an EMBL/GenBank/DDBJ whole genome shotgun (WGS) entry which is preliminary data.</text>
</comment>
<keyword evidence="2" id="KW-1185">Reference proteome</keyword>
<evidence type="ECO:0000313" key="2">
    <source>
        <dbReference type="Proteomes" id="UP000230002"/>
    </source>
</evidence>
<dbReference type="AlphaFoldDB" id="A0A2G8S4F4"/>
<dbReference type="Proteomes" id="UP000230002">
    <property type="component" value="Unassembled WGS sequence"/>
</dbReference>
<organism evidence="1 2">
    <name type="scientific">Ganoderma sinense ZZ0214-1</name>
    <dbReference type="NCBI Taxonomy" id="1077348"/>
    <lineage>
        <taxon>Eukaryota</taxon>
        <taxon>Fungi</taxon>
        <taxon>Dikarya</taxon>
        <taxon>Basidiomycota</taxon>
        <taxon>Agaricomycotina</taxon>
        <taxon>Agaricomycetes</taxon>
        <taxon>Polyporales</taxon>
        <taxon>Polyporaceae</taxon>
        <taxon>Ganoderma</taxon>
    </lineage>
</organism>
<dbReference type="EMBL" id="AYKW01000023">
    <property type="protein sequence ID" value="PIL28607.1"/>
    <property type="molecule type" value="Genomic_DNA"/>
</dbReference>
<gene>
    <name evidence="1" type="ORF">GSI_08649</name>
</gene>
<reference evidence="1 2" key="1">
    <citation type="journal article" date="2015" name="Sci. Rep.">
        <title>Chromosome-level genome map provides insights into diverse defense mechanisms in the medicinal fungus Ganoderma sinense.</title>
        <authorList>
            <person name="Zhu Y."/>
            <person name="Xu J."/>
            <person name="Sun C."/>
            <person name="Zhou S."/>
            <person name="Xu H."/>
            <person name="Nelson D.R."/>
            <person name="Qian J."/>
            <person name="Song J."/>
            <person name="Luo H."/>
            <person name="Xiang L."/>
            <person name="Li Y."/>
            <person name="Xu Z."/>
            <person name="Ji A."/>
            <person name="Wang L."/>
            <person name="Lu S."/>
            <person name="Hayward A."/>
            <person name="Sun W."/>
            <person name="Li X."/>
            <person name="Schwartz D.C."/>
            <person name="Wang Y."/>
            <person name="Chen S."/>
        </authorList>
    </citation>
    <scope>NUCLEOTIDE SEQUENCE [LARGE SCALE GENOMIC DNA]</scope>
    <source>
        <strain evidence="1 2">ZZ0214-1</strain>
    </source>
</reference>
<accession>A0A2G8S4F4</accession>
<protein>
    <submittedName>
        <fullName evidence="1">Uncharacterized protein</fullName>
    </submittedName>
</protein>
<dbReference type="OrthoDB" id="1600564at2759"/>
<sequence length="160" mass="17422">MNKADFFGQVQTFLNQTNKLDLYVVIFGVNRWRSEPQAAAQVILSQIRILASSPTSARKFLVMDMILLGLHDLSRGVNCTGAGEGVDGKPRGPALTVAFAEFARIWDGVFDGSPGFEPFGYVSTDACITDCSITFCGTDEICDDPDHCFYYIPGLVSPPV</sequence>